<comment type="caution">
    <text evidence="1">The sequence shown here is derived from an EMBL/GenBank/DDBJ whole genome shotgun (WGS) entry which is preliminary data.</text>
</comment>
<protein>
    <recommendedName>
        <fullName evidence="3">Kinesin motor domain-containing protein</fullName>
    </recommendedName>
</protein>
<evidence type="ECO:0000313" key="2">
    <source>
        <dbReference type="Proteomes" id="UP000077202"/>
    </source>
</evidence>
<dbReference type="AlphaFoldDB" id="A0A176WL73"/>
<organism evidence="1 2">
    <name type="scientific">Marchantia polymorpha subsp. ruderalis</name>
    <dbReference type="NCBI Taxonomy" id="1480154"/>
    <lineage>
        <taxon>Eukaryota</taxon>
        <taxon>Viridiplantae</taxon>
        <taxon>Streptophyta</taxon>
        <taxon>Embryophyta</taxon>
        <taxon>Marchantiophyta</taxon>
        <taxon>Marchantiopsida</taxon>
        <taxon>Marchantiidae</taxon>
        <taxon>Marchantiales</taxon>
        <taxon>Marchantiaceae</taxon>
        <taxon>Marchantia</taxon>
    </lineage>
</organism>
<evidence type="ECO:0000313" key="1">
    <source>
        <dbReference type="EMBL" id="OAE33125.1"/>
    </source>
</evidence>
<reference evidence="1" key="1">
    <citation type="submission" date="2016-03" db="EMBL/GenBank/DDBJ databases">
        <title>Mechanisms controlling the formation of the plant cell surface in tip-growing cells are functionally conserved among land plants.</title>
        <authorList>
            <person name="Honkanen S."/>
            <person name="Jones V.A."/>
            <person name="Morieri G."/>
            <person name="Champion C."/>
            <person name="Hetherington A.J."/>
            <person name="Kelly S."/>
            <person name="Saint-Marcoux D."/>
            <person name="Proust H."/>
            <person name="Prescott H."/>
            <person name="Dolan L."/>
        </authorList>
    </citation>
    <scope>NUCLEOTIDE SEQUENCE [LARGE SCALE GENOMIC DNA]</scope>
    <source>
        <tissue evidence="1">Whole gametophyte</tissue>
    </source>
</reference>
<gene>
    <name evidence="1" type="ORF">AXG93_4509s1060</name>
</gene>
<sequence length="142" mass="16580">MQVTMADSSWRDSESQQLTRFVHSSGNLGLKIWLFKADKEYRMYRKVQFTWTIHVALQDFQESVNTLRYAGKASHIQSSVISHPEKKKQVFVNMKKEAKLLQDLFQNLTGTQEDKRREEELIQLGSCLPVLSSFRVPELKCQ</sequence>
<evidence type="ECO:0008006" key="3">
    <source>
        <dbReference type="Google" id="ProtNLM"/>
    </source>
</evidence>
<keyword evidence="2" id="KW-1185">Reference proteome</keyword>
<dbReference type="Gene3D" id="1.20.58.1980">
    <property type="match status" value="1"/>
</dbReference>
<accession>A0A176WL73</accession>
<name>A0A176WL73_MARPO</name>
<dbReference type="EMBL" id="LVLJ01000686">
    <property type="protein sequence ID" value="OAE33125.1"/>
    <property type="molecule type" value="Genomic_DNA"/>
</dbReference>
<dbReference type="Proteomes" id="UP000077202">
    <property type="component" value="Unassembled WGS sequence"/>
</dbReference>
<proteinExistence type="predicted"/>